<keyword evidence="2" id="KW-0134">Cell wall</keyword>
<evidence type="ECO:0000313" key="5">
    <source>
        <dbReference type="EMBL" id="KAK7303858.1"/>
    </source>
</evidence>
<dbReference type="FunFam" id="2.160.20.10:FF:000046">
    <property type="entry name" value="Polygalacturonase QRT3"/>
    <property type="match status" value="1"/>
</dbReference>
<dbReference type="GO" id="GO:0004650">
    <property type="term" value="F:polygalacturonase activity"/>
    <property type="evidence" value="ECO:0007669"/>
    <property type="project" value="InterPro"/>
</dbReference>
<dbReference type="PANTHER" id="PTHR33928:SF7">
    <property type="entry name" value="POLYGALACTURONASE QRT3"/>
    <property type="match status" value="1"/>
</dbReference>
<dbReference type="AlphaFoldDB" id="A0AAN9PNA0"/>
<dbReference type="Pfam" id="PF12708">
    <property type="entry name" value="Pect-lyase_RHGA_epim"/>
    <property type="match status" value="1"/>
</dbReference>
<feature type="domain" description="Rhamnogalacturonase A/B/Epimerase-like pectate lyase" evidence="4">
    <location>
        <begin position="128"/>
        <end position="360"/>
    </location>
</feature>
<comment type="subcellular location">
    <subcellularLocation>
        <location evidence="1">Secreted</location>
        <location evidence="1">Cell wall</location>
    </subcellularLocation>
</comment>
<evidence type="ECO:0000256" key="3">
    <source>
        <dbReference type="SAM" id="MobiDB-lite"/>
    </source>
</evidence>
<keyword evidence="6" id="KW-1185">Reference proteome</keyword>
<evidence type="ECO:0000313" key="6">
    <source>
        <dbReference type="Proteomes" id="UP001359559"/>
    </source>
</evidence>
<dbReference type="InterPro" id="IPR024535">
    <property type="entry name" value="RHGA/B-epi-like_pectate_lyase"/>
</dbReference>
<dbReference type="InterPro" id="IPR012334">
    <property type="entry name" value="Pectin_lyas_fold"/>
</dbReference>
<organism evidence="5 6">
    <name type="scientific">Clitoria ternatea</name>
    <name type="common">Butterfly pea</name>
    <dbReference type="NCBI Taxonomy" id="43366"/>
    <lineage>
        <taxon>Eukaryota</taxon>
        <taxon>Viridiplantae</taxon>
        <taxon>Streptophyta</taxon>
        <taxon>Embryophyta</taxon>
        <taxon>Tracheophyta</taxon>
        <taxon>Spermatophyta</taxon>
        <taxon>Magnoliopsida</taxon>
        <taxon>eudicotyledons</taxon>
        <taxon>Gunneridae</taxon>
        <taxon>Pentapetalae</taxon>
        <taxon>rosids</taxon>
        <taxon>fabids</taxon>
        <taxon>Fabales</taxon>
        <taxon>Fabaceae</taxon>
        <taxon>Papilionoideae</taxon>
        <taxon>50 kb inversion clade</taxon>
        <taxon>NPAAA clade</taxon>
        <taxon>indigoferoid/millettioid clade</taxon>
        <taxon>Phaseoleae</taxon>
        <taxon>Clitoria</taxon>
    </lineage>
</organism>
<comment type="caution">
    <text evidence="5">The sequence shown here is derived from an EMBL/GenBank/DDBJ whole genome shotgun (WGS) entry which is preliminary data.</text>
</comment>
<dbReference type="InterPro" id="IPR011050">
    <property type="entry name" value="Pectin_lyase_fold/virulence"/>
</dbReference>
<dbReference type="SUPFAM" id="SSF51126">
    <property type="entry name" value="Pectin lyase-like"/>
    <property type="match status" value="1"/>
</dbReference>
<name>A0AAN9PNA0_CLITE</name>
<evidence type="ECO:0000256" key="1">
    <source>
        <dbReference type="ARBA" id="ARBA00004191"/>
    </source>
</evidence>
<dbReference type="InterPro" id="IPR039279">
    <property type="entry name" value="QRT3-like"/>
</dbReference>
<dbReference type="Gene3D" id="2.160.20.10">
    <property type="entry name" value="Single-stranded right-handed beta-helix, Pectin lyase-like"/>
    <property type="match status" value="1"/>
</dbReference>
<protein>
    <recommendedName>
        <fullName evidence="4">Rhamnogalacturonase A/B/Epimerase-like pectate lyase domain-containing protein</fullName>
    </recommendedName>
</protein>
<dbReference type="SMART" id="SM00710">
    <property type="entry name" value="PbH1"/>
    <property type="match status" value="3"/>
</dbReference>
<sequence length="543" mass="58219">MTTELECFSKSQPVLFPTSLNTSNFSPTTSSTMTTTSLPRSFLLWVACFILVGASGQNLPPRTTISSGNYHEAIQRLQSFQASLTTRHDSIASPPSSFSPSYAPSPSLSPSPSPLPFQGVNNPRVYRVTSYGADPTGNSDSTEAILAAIADAIKGRSEGHLMHGIRNLGGAQIHLEGGNYMINRPLQLPVTGVGNLMIHGGTLRASNDFPTEGYLIDLSASSDENNGGNGKSTSSPSSYIYEFITLKDLLLDSNFRGGGISVINSLRTSIDNCYITHFTTNGILVQSGHETYIRNSFLGQHITAGGDKNERNFSGTGISLKGNDNVVTDVVIFSAAVGIMVTGQANTFSGVHCYNKATGFGGTGIYLKLPGLTQTTIVHSYMDYTNIVAEDPVQLHISGTFFLGDANIVLKSMKGVANGVSIVDNMFSGLDNGVEIVHLDQSNSPFNQIDQVIVERNIVRRMKLKATAAKKSIQGNGTSWNVDFNNILLFPDHIKNVHYSLSSTGSTFPNHALRNVSENRVVIETNEAVSALVYVVVDQSGES</sequence>
<dbReference type="Proteomes" id="UP001359559">
    <property type="component" value="Unassembled WGS sequence"/>
</dbReference>
<dbReference type="EMBL" id="JAYKXN010000003">
    <property type="protein sequence ID" value="KAK7303858.1"/>
    <property type="molecule type" value="Genomic_DNA"/>
</dbReference>
<dbReference type="InterPro" id="IPR006626">
    <property type="entry name" value="PbH1"/>
</dbReference>
<feature type="compositionally biased region" description="Low complexity" evidence="3">
    <location>
        <begin position="92"/>
        <end position="106"/>
    </location>
</feature>
<dbReference type="PANTHER" id="PTHR33928">
    <property type="entry name" value="POLYGALACTURONASE QRT3"/>
    <property type="match status" value="1"/>
</dbReference>
<reference evidence="5 6" key="1">
    <citation type="submission" date="2024-01" db="EMBL/GenBank/DDBJ databases">
        <title>The genomes of 5 underutilized Papilionoideae crops provide insights into root nodulation and disease resistance.</title>
        <authorList>
            <person name="Yuan L."/>
        </authorList>
    </citation>
    <scope>NUCLEOTIDE SEQUENCE [LARGE SCALE GENOMIC DNA]</scope>
    <source>
        <strain evidence="5">LY-2023</strain>
        <tissue evidence="5">Leaf</tissue>
    </source>
</reference>
<keyword evidence="2" id="KW-0964">Secreted</keyword>
<gene>
    <name evidence="5" type="ORF">RJT34_14775</name>
</gene>
<accession>A0AAN9PNA0</accession>
<proteinExistence type="predicted"/>
<feature type="region of interest" description="Disordered" evidence="3">
    <location>
        <begin position="86"/>
        <end position="119"/>
    </location>
</feature>
<evidence type="ECO:0000256" key="2">
    <source>
        <dbReference type="ARBA" id="ARBA00022512"/>
    </source>
</evidence>
<evidence type="ECO:0000259" key="4">
    <source>
        <dbReference type="Pfam" id="PF12708"/>
    </source>
</evidence>